<sequence length="749" mass="85073">MESGGNISDYRSKLDKTLASPELTNDETIYTLVKNQILQSSDHHLEEYTDYVVERRSKEISNFLSMLRSASVNDVEKSKSNDESQIGWKVKQDTEEFRVMYQEGPEGTPFHTLLVEGYVDGPLDVCLCISCESDLYKKWWPQTAIPTFKVISSQCVKRVGIGEQILLVRMKVSWPLSSREVLVHSFAFEYLQDGLVVVLLNSISESETIARSTHGFTRDGIPDAEDVVRIDLVGGFALQKVTENRSYFRTIANMDIKLDFVPPAFINFISRQLIGSGFKLYKKEVASVSKGDEKFHEAVKDPLYVRIHEALYSRITFPPSPALEEHKMEPFKGNSAKADNECDNGVIDSDSNDVGDGDRTMLDHVEEFEENDTEESESLDKRSQKSCDQLTNQITEEDRTDEKVVIGTEVEQTYRTTNDNMEHSGPEMKNKLVIRPEVQRALGTLEMAISIVREYNGKPGKCQSEFKNGRFINSEDESISLEADQIGRKNENESTEIGSTDLTSHEPGNSSDNHSSRHKGSNSYTTDTNQSKNAPGSPAENGSSPSHVKHIDPHFSMNQKTVSTVFRAENYSLSADASSIYGSGATNTTKRKNKISRGRKYKIQVEELEKKYKDWQKKLHPDLVHSKSQREREYAAEQSARVIDAYRTLTDPLLRAIYIVKLEGILVDEEERITDPELLAEVMELREAVDEAEDTRALNEIQAQLQDKLRYWSDAFDDAYVRGNYDDALASIRRMTYYRRTSEEIMKKL</sequence>
<feature type="compositionally biased region" description="Polar residues" evidence="7">
    <location>
        <begin position="521"/>
        <end position="546"/>
    </location>
</feature>
<keyword evidence="5" id="KW-0496">Mitochondrion</keyword>
<keyword evidence="6" id="KW-0143">Chaperone</keyword>
<dbReference type="EMBL" id="JACGWO010000011">
    <property type="protein sequence ID" value="KAK4414808.1"/>
    <property type="molecule type" value="Genomic_DNA"/>
</dbReference>
<dbReference type="CDD" id="cd06257">
    <property type="entry name" value="DnaJ"/>
    <property type="match status" value="1"/>
</dbReference>
<dbReference type="NCBIfam" id="TIGR00714">
    <property type="entry name" value="hscB"/>
    <property type="match status" value="1"/>
</dbReference>
<dbReference type="PANTHER" id="PTHR34560:SF1">
    <property type="entry name" value="START DOMAIN-CONTAINING PROTEIN"/>
    <property type="match status" value="1"/>
</dbReference>
<dbReference type="InterPro" id="IPR036869">
    <property type="entry name" value="J_dom_sf"/>
</dbReference>
<reference evidence="9" key="1">
    <citation type="submission" date="2020-06" db="EMBL/GenBank/DDBJ databases">
        <authorList>
            <person name="Li T."/>
            <person name="Hu X."/>
            <person name="Zhang T."/>
            <person name="Song X."/>
            <person name="Zhang H."/>
            <person name="Dai N."/>
            <person name="Sheng W."/>
            <person name="Hou X."/>
            <person name="Wei L."/>
        </authorList>
    </citation>
    <scope>NUCLEOTIDE SEQUENCE</scope>
    <source>
        <strain evidence="9">3651</strain>
        <tissue evidence="9">Leaf</tissue>
    </source>
</reference>
<dbReference type="SUPFAM" id="SSF55961">
    <property type="entry name" value="Bet v1-like"/>
    <property type="match status" value="1"/>
</dbReference>
<dbReference type="InterPro" id="IPR036386">
    <property type="entry name" value="HscB_C_sf"/>
</dbReference>
<feature type="region of interest" description="Disordered" evidence="7">
    <location>
        <begin position="485"/>
        <end position="552"/>
    </location>
</feature>
<comment type="similarity">
    <text evidence="3">Belongs to the HscB family.</text>
</comment>
<dbReference type="Proteomes" id="UP001293254">
    <property type="component" value="Unassembled WGS sequence"/>
</dbReference>
<dbReference type="GO" id="GO:0001671">
    <property type="term" value="F:ATPase activator activity"/>
    <property type="evidence" value="ECO:0007669"/>
    <property type="project" value="InterPro"/>
</dbReference>
<feature type="region of interest" description="Disordered" evidence="7">
    <location>
        <begin position="333"/>
        <end position="359"/>
    </location>
</feature>
<dbReference type="InterPro" id="IPR004640">
    <property type="entry name" value="HscB"/>
</dbReference>
<evidence type="ECO:0000256" key="6">
    <source>
        <dbReference type="ARBA" id="ARBA00023186"/>
    </source>
</evidence>
<reference evidence="9" key="2">
    <citation type="journal article" date="2024" name="Plant">
        <title>Genomic evolution and insights into agronomic trait innovations of Sesamum species.</title>
        <authorList>
            <person name="Miao H."/>
            <person name="Wang L."/>
            <person name="Qu L."/>
            <person name="Liu H."/>
            <person name="Sun Y."/>
            <person name="Le M."/>
            <person name="Wang Q."/>
            <person name="Wei S."/>
            <person name="Zheng Y."/>
            <person name="Lin W."/>
            <person name="Duan Y."/>
            <person name="Cao H."/>
            <person name="Xiong S."/>
            <person name="Wang X."/>
            <person name="Wei L."/>
            <person name="Li C."/>
            <person name="Ma Q."/>
            <person name="Ju M."/>
            <person name="Zhao R."/>
            <person name="Li G."/>
            <person name="Mu C."/>
            <person name="Tian Q."/>
            <person name="Mei H."/>
            <person name="Zhang T."/>
            <person name="Gao T."/>
            <person name="Zhang H."/>
        </authorList>
    </citation>
    <scope>NUCLEOTIDE SEQUENCE</scope>
    <source>
        <strain evidence="9">3651</strain>
    </source>
</reference>
<evidence type="ECO:0000256" key="2">
    <source>
        <dbReference type="ARBA" id="ARBA00004496"/>
    </source>
</evidence>
<dbReference type="Gene3D" id="3.30.530.20">
    <property type="match status" value="1"/>
</dbReference>
<feature type="compositionally biased region" description="Acidic residues" evidence="7">
    <location>
        <begin position="368"/>
        <end position="377"/>
    </location>
</feature>
<evidence type="ECO:0000313" key="10">
    <source>
        <dbReference type="Proteomes" id="UP001293254"/>
    </source>
</evidence>
<proteinExistence type="inferred from homology"/>
<keyword evidence="4" id="KW-0963">Cytoplasm</keyword>
<evidence type="ECO:0000313" key="9">
    <source>
        <dbReference type="EMBL" id="KAK4414808.1"/>
    </source>
</evidence>
<dbReference type="GO" id="GO:0051259">
    <property type="term" value="P:protein complex oligomerization"/>
    <property type="evidence" value="ECO:0007669"/>
    <property type="project" value="InterPro"/>
</dbReference>
<dbReference type="SUPFAM" id="SSF47144">
    <property type="entry name" value="HSC20 (HSCB), C-terminal oligomerisation domain"/>
    <property type="match status" value="1"/>
</dbReference>
<accession>A0AAE1XNX1</accession>
<feature type="domain" description="Co-chaperone HscB C-terminal oligomerisation" evidence="8">
    <location>
        <begin position="675"/>
        <end position="745"/>
    </location>
</feature>
<dbReference type="InterPro" id="IPR009073">
    <property type="entry name" value="HscB_oligo_C"/>
</dbReference>
<name>A0AAE1XNX1_9LAMI</name>
<dbReference type="GO" id="GO:0044571">
    <property type="term" value="P:[2Fe-2S] cluster assembly"/>
    <property type="evidence" value="ECO:0007669"/>
    <property type="project" value="InterPro"/>
</dbReference>
<feature type="compositionally biased region" description="Polar residues" evidence="7">
    <location>
        <begin position="495"/>
        <end position="513"/>
    </location>
</feature>
<dbReference type="GO" id="GO:0005739">
    <property type="term" value="C:mitochondrion"/>
    <property type="evidence" value="ECO:0007669"/>
    <property type="project" value="UniProtKB-SubCell"/>
</dbReference>
<keyword evidence="10" id="KW-1185">Reference proteome</keyword>
<gene>
    <name evidence="9" type="ORF">Salat_2587800</name>
</gene>
<evidence type="ECO:0000256" key="7">
    <source>
        <dbReference type="SAM" id="MobiDB-lite"/>
    </source>
</evidence>
<dbReference type="Gene3D" id="1.10.287.110">
    <property type="entry name" value="DnaJ domain"/>
    <property type="match status" value="1"/>
</dbReference>
<dbReference type="FunFam" id="1.20.1280.20:FF:000002">
    <property type="entry name" value="HscB mitochondrial iron-sulfur cluster co-chaperone"/>
    <property type="match status" value="1"/>
</dbReference>
<comment type="caution">
    <text evidence="9">The sequence shown here is derived from an EMBL/GenBank/DDBJ whole genome shotgun (WGS) entry which is preliminary data.</text>
</comment>
<evidence type="ECO:0000259" key="8">
    <source>
        <dbReference type="Pfam" id="PF07743"/>
    </source>
</evidence>
<comment type="subcellular location">
    <subcellularLocation>
        <location evidence="2">Cytoplasm</location>
    </subcellularLocation>
    <subcellularLocation>
        <location evidence="1">Mitochondrion</location>
    </subcellularLocation>
</comment>
<feature type="region of interest" description="Disordered" evidence="7">
    <location>
        <begin position="368"/>
        <end position="387"/>
    </location>
</feature>
<evidence type="ECO:0000256" key="3">
    <source>
        <dbReference type="ARBA" id="ARBA00010476"/>
    </source>
</evidence>
<evidence type="ECO:0000256" key="5">
    <source>
        <dbReference type="ARBA" id="ARBA00023128"/>
    </source>
</evidence>
<dbReference type="AlphaFoldDB" id="A0AAE1XNX1"/>
<dbReference type="GO" id="GO:0051087">
    <property type="term" value="F:protein-folding chaperone binding"/>
    <property type="evidence" value="ECO:0007669"/>
    <property type="project" value="InterPro"/>
</dbReference>
<evidence type="ECO:0000256" key="4">
    <source>
        <dbReference type="ARBA" id="ARBA00022490"/>
    </source>
</evidence>
<protein>
    <submittedName>
        <fullName evidence="9">Iron-sulfur cluster co-chaperone protein HscB</fullName>
    </submittedName>
</protein>
<organism evidence="9 10">
    <name type="scientific">Sesamum alatum</name>
    <dbReference type="NCBI Taxonomy" id="300844"/>
    <lineage>
        <taxon>Eukaryota</taxon>
        <taxon>Viridiplantae</taxon>
        <taxon>Streptophyta</taxon>
        <taxon>Embryophyta</taxon>
        <taxon>Tracheophyta</taxon>
        <taxon>Spermatophyta</taxon>
        <taxon>Magnoliopsida</taxon>
        <taxon>eudicotyledons</taxon>
        <taxon>Gunneridae</taxon>
        <taxon>Pentapetalae</taxon>
        <taxon>asterids</taxon>
        <taxon>lamiids</taxon>
        <taxon>Lamiales</taxon>
        <taxon>Pedaliaceae</taxon>
        <taxon>Sesamum</taxon>
    </lineage>
</organism>
<dbReference type="InterPro" id="IPR001623">
    <property type="entry name" value="DnaJ_domain"/>
</dbReference>
<dbReference type="Gene3D" id="1.20.1280.20">
    <property type="entry name" value="HscB, C-terminal domain"/>
    <property type="match status" value="1"/>
</dbReference>
<dbReference type="InterPro" id="IPR023393">
    <property type="entry name" value="START-like_dom_sf"/>
</dbReference>
<dbReference type="SUPFAM" id="SSF46565">
    <property type="entry name" value="Chaperone J-domain"/>
    <property type="match status" value="1"/>
</dbReference>
<dbReference type="Pfam" id="PF07743">
    <property type="entry name" value="HSCB_C"/>
    <property type="match status" value="1"/>
</dbReference>
<dbReference type="PANTHER" id="PTHR34560">
    <property type="entry name" value="POLYKETIDE CYCLASE/DEHYDRASE/LIPID TRANSPORT SUPERFAMILY PROTEIN"/>
    <property type="match status" value="1"/>
</dbReference>
<evidence type="ECO:0000256" key="1">
    <source>
        <dbReference type="ARBA" id="ARBA00004173"/>
    </source>
</evidence>